<reference evidence="3 4" key="1">
    <citation type="submission" date="2019-02" db="EMBL/GenBank/DDBJ databases">
        <title>Genome sequencing of the rare red list fungi Dentipellis fragilis.</title>
        <authorList>
            <person name="Buettner E."/>
            <person name="Kellner H."/>
        </authorList>
    </citation>
    <scope>NUCLEOTIDE SEQUENCE [LARGE SCALE GENOMIC DNA]</scope>
    <source>
        <strain evidence="3 4">DSM 105465</strain>
    </source>
</reference>
<keyword evidence="4" id="KW-1185">Reference proteome</keyword>
<accession>A0A4Y9XXH5</accession>
<dbReference type="EMBL" id="SEOQ01001063">
    <property type="protein sequence ID" value="TFY54133.1"/>
    <property type="molecule type" value="Genomic_DNA"/>
</dbReference>
<evidence type="ECO:0000256" key="2">
    <source>
        <dbReference type="ARBA" id="ARBA00043974"/>
    </source>
</evidence>
<evidence type="ECO:0008006" key="5">
    <source>
        <dbReference type="Google" id="ProtNLM"/>
    </source>
</evidence>
<dbReference type="AlphaFoldDB" id="A0A4Y9XXH5"/>
<dbReference type="Proteomes" id="UP000298327">
    <property type="component" value="Unassembled WGS sequence"/>
</dbReference>
<comment type="caution">
    <text evidence="3">The sequence shown here is derived from an EMBL/GenBank/DDBJ whole genome shotgun (WGS) entry which is preliminary data.</text>
</comment>
<dbReference type="InterPro" id="IPR008012">
    <property type="entry name" value="Ump1"/>
</dbReference>
<keyword evidence="1" id="KW-0143">Chaperone</keyword>
<dbReference type="PANTHER" id="PTHR12828:SF3">
    <property type="entry name" value="PROTEASOME MATURATION PROTEIN"/>
    <property type="match status" value="1"/>
</dbReference>
<evidence type="ECO:0000313" key="3">
    <source>
        <dbReference type="EMBL" id="TFY54133.1"/>
    </source>
</evidence>
<sequence>MASPEILPSATAFSASPSDARLITPSLIHHGASTRVPLLSVSLISSQDPSYQVVPGSGDKVATVKDTANSFGLHDTLQYGPRNLAAEITSTSALRNRLEKWDEAQDNMKLNMLRDTVGVSMPMKLLMERKLVSHGPHIPGMHQSNIHLDVLMGRDELLELPDFMGTVDIEGGNTSIHKQMEKKLRM</sequence>
<name>A0A4Y9XXH5_9AGAM</name>
<dbReference type="GO" id="GO:0043248">
    <property type="term" value="P:proteasome assembly"/>
    <property type="evidence" value="ECO:0007669"/>
    <property type="project" value="InterPro"/>
</dbReference>
<evidence type="ECO:0000256" key="1">
    <source>
        <dbReference type="ARBA" id="ARBA00023186"/>
    </source>
</evidence>
<protein>
    <recommendedName>
        <fullName evidence="5">Proteasome maturation factor UMP1</fullName>
    </recommendedName>
</protein>
<dbReference type="OrthoDB" id="15001at2759"/>
<dbReference type="STRING" id="205917.A0A4Y9XXH5"/>
<dbReference type="GO" id="GO:0005737">
    <property type="term" value="C:cytoplasm"/>
    <property type="evidence" value="ECO:0007669"/>
    <property type="project" value="TreeGrafter"/>
</dbReference>
<dbReference type="GO" id="GO:0005634">
    <property type="term" value="C:nucleus"/>
    <property type="evidence" value="ECO:0007669"/>
    <property type="project" value="TreeGrafter"/>
</dbReference>
<gene>
    <name evidence="3" type="ORF">EVG20_g9836</name>
</gene>
<organism evidence="3 4">
    <name type="scientific">Dentipellis fragilis</name>
    <dbReference type="NCBI Taxonomy" id="205917"/>
    <lineage>
        <taxon>Eukaryota</taxon>
        <taxon>Fungi</taxon>
        <taxon>Dikarya</taxon>
        <taxon>Basidiomycota</taxon>
        <taxon>Agaricomycotina</taxon>
        <taxon>Agaricomycetes</taxon>
        <taxon>Russulales</taxon>
        <taxon>Hericiaceae</taxon>
        <taxon>Dentipellis</taxon>
    </lineage>
</organism>
<proteinExistence type="inferred from homology"/>
<dbReference type="PANTHER" id="PTHR12828">
    <property type="entry name" value="PROTEASOME MATURATION PROTEIN UMP1"/>
    <property type="match status" value="1"/>
</dbReference>
<dbReference type="Pfam" id="PF05348">
    <property type="entry name" value="UMP1"/>
    <property type="match status" value="1"/>
</dbReference>
<evidence type="ECO:0000313" key="4">
    <source>
        <dbReference type="Proteomes" id="UP000298327"/>
    </source>
</evidence>
<comment type="similarity">
    <text evidence="2">Belongs to the POMP/UMP1 family.</text>
</comment>